<organism evidence="4 5">
    <name type="scientific">Streptococcus panodentis</name>
    <dbReference type="NCBI Taxonomy" id="1581472"/>
    <lineage>
        <taxon>Bacteria</taxon>
        <taxon>Bacillati</taxon>
        <taxon>Bacillota</taxon>
        <taxon>Bacilli</taxon>
        <taxon>Lactobacillales</taxon>
        <taxon>Streptococcaceae</taxon>
        <taxon>Streptococcus</taxon>
    </lineage>
</organism>
<evidence type="ECO:0000313" key="5">
    <source>
        <dbReference type="Proteomes" id="UP001519349"/>
    </source>
</evidence>
<keyword evidence="1" id="KW-0067">ATP-binding</keyword>
<dbReference type="EMBL" id="QFAY01000004">
    <property type="protein sequence ID" value="MBP2620339.1"/>
    <property type="molecule type" value="Genomic_DNA"/>
</dbReference>
<keyword evidence="2" id="KW-1133">Transmembrane helix</keyword>
<dbReference type="PROSITE" id="PS50901">
    <property type="entry name" value="FTSK"/>
    <property type="match status" value="1"/>
</dbReference>
<gene>
    <name evidence="4" type="ORF">DHL47_03120</name>
</gene>
<sequence>MSVLRSIFRYKGVRIRPWMMKIPLILYSLLLLPVWLALGFLLYVRMGDVQALNQPLLLMAGAGFLLNFFLAAFLNRFLEERLLFWKKLFRLSVLARYLYERGYYYEKKKKEAGKKSKIRFPKVYLRQGRYELEVMLELSGSKFQDRFLKLGGEFETTFFMDYIEDTYEEKFIVYKLAYSAYLNRIHARDVKMVKGKGLKLSKSVYWDFVENPNLLLGGGIGGGKTVFLRSLLVGAGKEGAAYLCDPKHADFVPLARLDVFKDRVFYTKEDIVVMYERFEQMMEARYAYMNQLMEERGEKELGNFEKYDLKPVFLIHDEVNAFMSALDGNDSYGLWERFRKADDNVTLKGRQAGCYLIKAFQRPGRDDLPLKIRSNMMFHVTMGRLDEYAYAAMFGEENKNKNFRNVTHLAGKRVYGRGYCANFGEQAQEFYAPLITKDFNFYDLFETYERIENPFDPLEAGSQGQPAPDIPLPVSENRILTRKEALQVLQGDFSDLTDRNVRTVFDLLKEGAYVFETGEAGSPVIKEKDLAAFRQVFEEKERSDKSYKQIVQEQFG</sequence>
<reference evidence="4 5" key="1">
    <citation type="submission" date="2018-05" db="EMBL/GenBank/DDBJ databases">
        <title>Draft genome sequence of Streptococcus panodentis CCUG 70867T.</title>
        <authorList>
            <person name="Salva-Serra F."/>
            <person name="Mendez V."/>
            <person name="Jaen-Luchoro D."/>
            <person name="Gonzales-Siles L."/>
            <person name="Karlsson R."/>
            <person name="Engstrom-Jakobsson H."/>
            <person name="Busquets A."/>
            <person name="Gomila M."/>
            <person name="Pineiro-Iglesias B."/>
            <person name="Bennasar-Figueras A."/>
            <person name="Seeger M."/>
            <person name="Moore E."/>
        </authorList>
    </citation>
    <scope>NUCLEOTIDE SEQUENCE [LARGE SCALE GENOMIC DNA]</scope>
    <source>
        <strain evidence="4 5">CCUG 70867</strain>
    </source>
</reference>
<dbReference type="RefSeq" id="WP_209550852.1">
    <property type="nucleotide sequence ID" value="NZ_QFAY01000004.1"/>
</dbReference>
<dbReference type="Proteomes" id="UP001519349">
    <property type="component" value="Unassembled WGS sequence"/>
</dbReference>
<accession>A0ABS5AUU3</accession>
<evidence type="ECO:0000313" key="4">
    <source>
        <dbReference type="EMBL" id="MBP2620339.1"/>
    </source>
</evidence>
<keyword evidence="5" id="KW-1185">Reference proteome</keyword>
<feature type="transmembrane region" description="Helical" evidence="2">
    <location>
        <begin position="56"/>
        <end position="78"/>
    </location>
</feature>
<dbReference type="InterPro" id="IPR027417">
    <property type="entry name" value="P-loop_NTPase"/>
</dbReference>
<keyword evidence="2" id="KW-0472">Membrane</keyword>
<dbReference type="GO" id="GO:0051301">
    <property type="term" value="P:cell division"/>
    <property type="evidence" value="ECO:0007669"/>
    <property type="project" value="UniProtKB-KW"/>
</dbReference>
<comment type="caution">
    <text evidence="4">The sequence shown here is derived from an EMBL/GenBank/DDBJ whole genome shotgun (WGS) entry which is preliminary data.</text>
</comment>
<name>A0ABS5AUU3_9STRE</name>
<protein>
    <submittedName>
        <fullName evidence="4">Cell division protein FtsK</fullName>
    </submittedName>
</protein>
<feature type="domain" description="FtsK" evidence="3">
    <location>
        <begin position="201"/>
        <end position="391"/>
    </location>
</feature>
<evidence type="ECO:0000259" key="3">
    <source>
        <dbReference type="PROSITE" id="PS50901"/>
    </source>
</evidence>
<keyword evidence="1" id="KW-0547">Nucleotide-binding</keyword>
<dbReference type="InterPro" id="IPR002543">
    <property type="entry name" value="FtsK_dom"/>
</dbReference>
<feature type="transmembrane region" description="Helical" evidence="2">
    <location>
        <begin position="24"/>
        <end position="44"/>
    </location>
</feature>
<dbReference type="Pfam" id="PF01580">
    <property type="entry name" value="FtsK_SpoIIIE"/>
    <property type="match status" value="1"/>
</dbReference>
<proteinExistence type="predicted"/>
<keyword evidence="2" id="KW-0812">Transmembrane</keyword>
<keyword evidence="4" id="KW-0132">Cell division</keyword>
<evidence type="ECO:0000256" key="2">
    <source>
        <dbReference type="SAM" id="Phobius"/>
    </source>
</evidence>
<dbReference type="SUPFAM" id="SSF52540">
    <property type="entry name" value="P-loop containing nucleoside triphosphate hydrolases"/>
    <property type="match status" value="1"/>
</dbReference>
<dbReference type="Gene3D" id="3.40.50.300">
    <property type="entry name" value="P-loop containing nucleotide triphosphate hydrolases"/>
    <property type="match status" value="1"/>
</dbReference>
<feature type="binding site" evidence="1">
    <location>
        <begin position="218"/>
        <end position="225"/>
    </location>
    <ligand>
        <name>ATP</name>
        <dbReference type="ChEBI" id="CHEBI:30616"/>
    </ligand>
</feature>
<evidence type="ECO:0000256" key="1">
    <source>
        <dbReference type="PROSITE-ProRule" id="PRU00289"/>
    </source>
</evidence>
<keyword evidence="4" id="KW-0131">Cell cycle</keyword>